<dbReference type="EMBL" id="JWJG01000028">
    <property type="protein sequence ID" value="KIF83401.1"/>
    <property type="molecule type" value="Genomic_DNA"/>
</dbReference>
<name>A0A0C2BZG0_9BURK</name>
<evidence type="ECO:0000313" key="3">
    <source>
        <dbReference type="Proteomes" id="UP000031572"/>
    </source>
</evidence>
<evidence type="ECO:0000256" key="1">
    <source>
        <dbReference type="SAM" id="Phobius"/>
    </source>
</evidence>
<feature type="transmembrane region" description="Helical" evidence="1">
    <location>
        <begin position="20"/>
        <end position="40"/>
    </location>
</feature>
<gene>
    <name evidence="2" type="ORF">TSA66_25255</name>
</gene>
<keyword evidence="1" id="KW-1133">Transmembrane helix</keyword>
<dbReference type="STRING" id="709839.TSA66_25255"/>
<protein>
    <submittedName>
        <fullName evidence="2">Uncharacterized protein</fullName>
    </submittedName>
</protein>
<comment type="caution">
    <text evidence="2">The sequence shown here is derived from an EMBL/GenBank/DDBJ whole genome shotgun (WGS) entry which is preliminary data.</text>
</comment>
<reference evidence="2 3" key="1">
    <citation type="submission" date="2014-12" db="EMBL/GenBank/DDBJ databases">
        <title>Denitrispirillum autotrophicum gen. nov., sp. nov., Denitrifying, Facultatively Autotrophic Bacteria Isolated from Rice Paddy Soil.</title>
        <authorList>
            <person name="Ishii S."/>
            <person name="Ashida N."/>
            <person name="Ohno H."/>
            <person name="Otsuka S."/>
            <person name="Yokota A."/>
            <person name="Senoo K."/>
        </authorList>
    </citation>
    <scope>NUCLEOTIDE SEQUENCE [LARGE SCALE GENOMIC DNA]</scope>
    <source>
        <strain evidence="2 3">TSA66</strain>
    </source>
</reference>
<dbReference type="AlphaFoldDB" id="A0A0C2BZG0"/>
<keyword evidence="1" id="KW-0812">Transmembrane</keyword>
<keyword evidence="3" id="KW-1185">Reference proteome</keyword>
<evidence type="ECO:0000313" key="2">
    <source>
        <dbReference type="EMBL" id="KIF83401.1"/>
    </source>
</evidence>
<sequence length="123" mass="13717">MEGSAVAATVDSVRASRLDLAGFVALARVATAALAAGLLVRFDETSEVAFFAVMIESLRGEVKMPGTGLHSLKFFRNLPFCLHTTFIRILFEYGLNVHYFFLPSAATQKCHLYTIFRRSKRLR</sequence>
<accession>A0A0C2BZG0</accession>
<keyword evidence="1" id="KW-0472">Membrane</keyword>
<organism evidence="2 3">
    <name type="scientific">Noviherbaspirillum autotrophicum</name>
    <dbReference type="NCBI Taxonomy" id="709839"/>
    <lineage>
        <taxon>Bacteria</taxon>
        <taxon>Pseudomonadati</taxon>
        <taxon>Pseudomonadota</taxon>
        <taxon>Betaproteobacteria</taxon>
        <taxon>Burkholderiales</taxon>
        <taxon>Oxalobacteraceae</taxon>
        <taxon>Noviherbaspirillum</taxon>
    </lineage>
</organism>
<dbReference type="Proteomes" id="UP000031572">
    <property type="component" value="Unassembled WGS sequence"/>
</dbReference>
<proteinExistence type="predicted"/>